<dbReference type="Pfam" id="PF10442">
    <property type="entry name" value="FIST_C"/>
    <property type="match status" value="1"/>
</dbReference>
<keyword evidence="4" id="KW-0808">Transferase</keyword>
<name>A0A0P7BYV3_9BACT</name>
<evidence type="ECO:0000259" key="3">
    <source>
        <dbReference type="SMART" id="SM01204"/>
    </source>
</evidence>
<feature type="compositionally biased region" description="Polar residues" evidence="1">
    <location>
        <begin position="1"/>
        <end position="16"/>
    </location>
</feature>
<sequence length="376" mass="40513">MKSTQYKYSGGSWQTRGSKDMDGQEADLVLCFGGKEQIAQNKVYDSLREKFPKAEISICSTSGEILQSAVYDNSLVAAAIQFDSTEIRSVSTSIADHDSSFSAGQFLANELPSDGLQYIMVFSDGSQVNGSELVKGLSTAEVLVTGGLAGDGYDFESTLVGLNASPEEGKILVLGFYGDKLKVAHGSQGGWDNFGLERKITKAEANVLYEIDGENALDLYKKYLGDEAKELPGAALLYPLSVIIPGLDKPVVRTILSVNEEEKSMVFAGDVPEGSSVRLMRANFDRLRIAASNAAVLSAKDGLPDDSFALLVSCVGRKLVLGPRVEDEIEAVRQTLGTNVPVLGFYAYGEISPFNEGGDCQLHNQTMTITTFYELQ</sequence>
<dbReference type="AlphaFoldDB" id="A0A0P7BYV3"/>
<dbReference type="InterPro" id="IPR013702">
    <property type="entry name" value="FIST_domain_N"/>
</dbReference>
<dbReference type="PANTHER" id="PTHR40252:SF2">
    <property type="entry name" value="BLR0328 PROTEIN"/>
    <property type="match status" value="1"/>
</dbReference>
<evidence type="ECO:0000313" key="5">
    <source>
        <dbReference type="Proteomes" id="UP000050454"/>
    </source>
</evidence>
<evidence type="ECO:0000256" key="1">
    <source>
        <dbReference type="SAM" id="MobiDB-lite"/>
    </source>
</evidence>
<keyword evidence="5" id="KW-1185">Reference proteome</keyword>
<dbReference type="RefSeq" id="WP_055150195.1">
    <property type="nucleotide sequence ID" value="NZ_JXSZ01000012.1"/>
</dbReference>
<comment type="caution">
    <text evidence="4">The sequence shown here is derived from an EMBL/GenBank/DDBJ whole genome shotgun (WGS) entry which is preliminary data.</text>
</comment>
<accession>A0A0P7BYV3</accession>
<keyword evidence="4" id="KW-0418">Kinase</keyword>
<reference evidence="4 5" key="1">
    <citation type="submission" date="2015-07" db="EMBL/GenBank/DDBJ databases">
        <title>The draft genome sequence of Leadbetterella sp. JN14-9.</title>
        <authorList>
            <person name="Liu Y."/>
            <person name="Du J."/>
            <person name="Shao Z."/>
        </authorList>
    </citation>
    <scope>NUCLEOTIDE SEQUENCE [LARGE SCALE GENOMIC DNA]</scope>
    <source>
        <strain evidence="4 5">JN14-9</strain>
    </source>
</reference>
<dbReference type="SMART" id="SM01204">
    <property type="entry name" value="FIST_C"/>
    <property type="match status" value="1"/>
</dbReference>
<dbReference type="Pfam" id="PF08495">
    <property type="entry name" value="FIST"/>
    <property type="match status" value="1"/>
</dbReference>
<dbReference type="OrthoDB" id="9770435at2"/>
<organism evidence="4 5">
    <name type="scientific">Jiulongibacter sediminis</name>
    <dbReference type="NCBI Taxonomy" id="1605367"/>
    <lineage>
        <taxon>Bacteria</taxon>
        <taxon>Pseudomonadati</taxon>
        <taxon>Bacteroidota</taxon>
        <taxon>Cytophagia</taxon>
        <taxon>Cytophagales</taxon>
        <taxon>Leadbetterellaceae</taxon>
        <taxon>Jiulongibacter</taxon>
    </lineage>
</organism>
<feature type="region of interest" description="Disordered" evidence="1">
    <location>
        <begin position="1"/>
        <end position="20"/>
    </location>
</feature>
<evidence type="ECO:0000313" key="4">
    <source>
        <dbReference type="EMBL" id="KPM47309.1"/>
    </source>
</evidence>
<dbReference type="SMART" id="SM00897">
    <property type="entry name" value="FIST"/>
    <property type="match status" value="1"/>
</dbReference>
<protein>
    <submittedName>
        <fullName evidence="4">Histidine kinase</fullName>
    </submittedName>
</protein>
<proteinExistence type="predicted"/>
<gene>
    <name evidence="4" type="ORF">AFM12_16085</name>
</gene>
<feature type="domain" description="FIST C-domain" evidence="3">
    <location>
        <begin position="216"/>
        <end position="354"/>
    </location>
</feature>
<dbReference type="PATRIC" id="fig|1605367.3.peg.646"/>
<evidence type="ECO:0000259" key="2">
    <source>
        <dbReference type="SMART" id="SM00897"/>
    </source>
</evidence>
<dbReference type="PANTHER" id="PTHR40252">
    <property type="entry name" value="BLR0328 PROTEIN"/>
    <property type="match status" value="1"/>
</dbReference>
<dbReference type="Proteomes" id="UP000050454">
    <property type="component" value="Unassembled WGS sequence"/>
</dbReference>
<dbReference type="STRING" id="1605367.AFM12_16085"/>
<dbReference type="InterPro" id="IPR019494">
    <property type="entry name" value="FIST_C"/>
</dbReference>
<dbReference type="GO" id="GO:0016301">
    <property type="term" value="F:kinase activity"/>
    <property type="evidence" value="ECO:0007669"/>
    <property type="project" value="UniProtKB-KW"/>
</dbReference>
<dbReference type="EMBL" id="LGTQ01000012">
    <property type="protein sequence ID" value="KPM47309.1"/>
    <property type="molecule type" value="Genomic_DNA"/>
</dbReference>
<feature type="domain" description="FIST" evidence="2">
    <location>
        <begin position="25"/>
        <end position="215"/>
    </location>
</feature>